<evidence type="ECO:0000313" key="3">
    <source>
        <dbReference type="Proteomes" id="UP000237105"/>
    </source>
</evidence>
<comment type="caution">
    <text evidence="2">The sequence shown here is derived from an EMBL/GenBank/DDBJ whole genome shotgun (WGS) entry which is preliminary data.</text>
</comment>
<sequence>MLDRTPSASARCKLATALLSILSHLLSSVISTGLSPIDVRQLSFLKIAFIFIFHKEKLLTLNFSISNFAAILVHHDLFSYHCFTVYEQYHIREQYCIREQYRIREQSVYVNSTPTNGSDTTVRRSAL</sequence>
<evidence type="ECO:0000256" key="1">
    <source>
        <dbReference type="SAM" id="SignalP"/>
    </source>
</evidence>
<feature type="chain" id="PRO_5015143179" evidence="1">
    <location>
        <begin position="32"/>
        <end position="127"/>
    </location>
</feature>
<accession>A0A2P5E4X5</accession>
<name>A0A2P5E4X5_PARAD</name>
<evidence type="ECO:0000313" key="2">
    <source>
        <dbReference type="EMBL" id="PON80583.1"/>
    </source>
</evidence>
<dbReference type="AlphaFoldDB" id="A0A2P5E4X5"/>
<organism evidence="2 3">
    <name type="scientific">Parasponia andersonii</name>
    <name type="common">Sponia andersonii</name>
    <dbReference type="NCBI Taxonomy" id="3476"/>
    <lineage>
        <taxon>Eukaryota</taxon>
        <taxon>Viridiplantae</taxon>
        <taxon>Streptophyta</taxon>
        <taxon>Embryophyta</taxon>
        <taxon>Tracheophyta</taxon>
        <taxon>Spermatophyta</taxon>
        <taxon>Magnoliopsida</taxon>
        <taxon>eudicotyledons</taxon>
        <taxon>Gunneridae</taxon>
        <taxon>Pentapetalae</taxon>
        <taxon>rosids</taxon>
        <taxon>fabids</taxon>
        <taxon>Rosales</taxon>
        <taxon>Cannabaceae</taxon>
        <taxon>Parasponia</taxon>
    </lineage>
</organism>
<keyword evidence="3" id="KW-1185">Reference proteome</keyword>
<gene>
    <name evidence="2" type="ORF">PanWU01x14_001390</name>
</gene>
<feature type="signal peptide" evidence="1">
    <location>
        <begin position="1"/>
        <end position="31"/>
    </location>
</feature>
<dbReference type="Proteomes" id="UP000237105">
    <property type="component" value="Unassembled WGS sequence"/>
</dbReference>
<reference evidence="3" key="1">
    <citation type="submission" date="2016-06" db="EMBL/GenBank/DDBJ databases">
        <title>Parallel loss of symbiosis genes in relatives of nitrogen-fixing non-legume Parasponia.</title>
        <authorList>
            <person name="Van Velzen R."/>
            <person name="Holmer R."/>
            <person name="Bu F."/>
            <person name="Rutten L."/>
            <person name="Van Zeijl A."/>
            <person name="Liu W."/>
            <person name="Santuari L."/>
            <person name="Cao Q."/>
            <person name="Sharma T."/>
            <person name="Shen D."/>
            <person name="Roswanjaya Y."/>
            <person name="Wardhani T."/>
            <person name="Kalhor M.S."/>
            <person name="Jansen J."/>
            <person name="Van den Hoogen J."/>
            <person name="Gungor B."/>
            <person name="Hartog M."/>
            <person name="Hontelez J."/>
            <person name="Verver J."/>
            <person name="Yang W.-C."/>
            <person name="Schijlen E."/>
            <person name="Repin R."/>
            <person name="Schilthuizen M."/>
            <person name="Schranz E."/>
            <person name="Heidstra R."/>
            <person name="Miyata K."/>
            <person name="Fedorova E."/>
            <person name="Kohlen W."/>
            <person name="Bisseling T."/>
            <person name="Smit S."/>
            <person name="Geurts R."/>
        </authorList>
    </citation>
    <scope>NUCLEOTIDE SEQUENCE [LARGE SCALE GENOMIC DNA]</scope>
    <source>
        <strain evidence="3">cv. WU1-14</strain>
    </source>
</reference>
<protein>
    <submittedName>
        <fullName evidence="2">Uncharacterized protein</fullName>
    </submittedName>
</protein>
<dbReference type="EMBL" id="JXTB01000001">
    <property type="protein sequence ID" value="PON80583.1"/>
    <property type="molecule type" value="Genomic_DNA"/>
</dbReference>
<keyword evidence="1" id="KW-0732">Signal</keyword>
<proteinExistence type="predicted"/>